<gene>
    <name evidence="4" type="ORF">BP5553_01986</name>
</gene>
<keyword evidence="2" id="KW-0812">Transmembrane</keyword>
<feature type="region of interest" description="Disordered" evidence="1">
    <location>
        <begin position="569"/>
        <end position="618"/>
    </location>
</feature>
<feature type="compositionally biased region" description="Polar residues" evidence="1">
    <location>
        <begin position="578"/>
        <end position="587"/>
    </location>
</feature>
<keyword evidence="2" id="KW-0472">Membrane</keyword>
<dbReference type="Pfam" id="PF25130">
    <property type="entry name" value="DUF7820"/>
    <property type="match status" value="1"/>
</dbReference>
<accession>A0A370U2J9</accession>
<name>A0A370U2J9_9HELO</name>
<dbReference type="PANTHER" id="PTHR42078:SF1">
    <property type="entry name" value="GLUCAN 1, 4-ALPHA-GLUCOSIDASE"/>
    <property type="match status" value="1"/>
</dbReference>
<feature type="domain" description="DUF7820" evidence="3">
    <location>
        <begin position="378"/>
        <end position="701"/>
    </location>
</feature>
<keyword evidence="5" id="KW-1185">Reference proteome</keyword>
<evidence type="ECO:0000313" key="4">
    <source>
        <dbReference type="EMBL" id="RDL42007.1"/>
    </source>
</evidence>
<feature type="compositionally biased region" description="Low complexity" evidence="1">
    <location>
        <begin position="588"/>
        <end position="599"/>
    </location>
</feature>
<organism evidence="4 5">
    <name type="scientific">Venustampulla echinocandica</name>
    <dbReference type="NCBI Taxonomy" id="2656787"/>
    <lineage>
        <taxon>Eukaryota</taxon>
        <taxon>Fungi</taxon>
        <taxon>Dikarya</taxon>
        <taxon>Ascomycota</taxon>
        <taxon>Pezizomycotina</taxon>
        <taxon>Leotiomycetes</taxon>
        <taxon>Helotiales</taxon>
        <taxon>Pleuroascaceae</taxon>
        <taxon>Venustampulla</taxon>
    </lineage>
</organism>
<feature type="compositionally biased region" description="Polar residues" evidence="1">
    <location>
        <begin position="141"/>
        <end position="169"/>
    </location>
</feature>
<feature type="transmembrane region" description="Helical" evidence="2">
    <location>
        <begin position="328"/>
        <end position="352"/>
    </location>
</feature>
<evidence type="ECO:0000256" key="2">
    <source>
        <dbReference type="SAM" id="Phobius"/>
    </source>
</evidence>
<dbReference type="OrthoDB" id="5384459at2759"/>
<feature type="region of interest" description="Disordered" evidence="1">
    <location>
        <begin position="22"/>
        <end position="175"/>
    </location>
</feature>
<evidence type="ECO:0000313" key="5">
    <source>
        <dbReference type="Proteomes" id="UP000254866"/>
    </source>
</evidence>
<dbReference type="AlphaFoldDB" id="A0A370U2J9"/>
<evidence type="ECO:0000259" key="3">
    <source>
        <dbReference type="Pfam" id="PF25130"/>
    </source>
</evidence>
<protein>
    <recommendedName>
        <fullName evidence="3">DUF7820 domain-containing protein</fullName>
    </recommendedName>
</protein>
<dbReference type="InterPro" id="IPR056722">
    <property type="entry name" value="DUF7820"/>
</dbReference>
<dbReference type="PANTHER" id="PTHR42078">
    <property type="entry name" value="GLUCAN 1, 4-ALPHA-GLUCOSIDASE"/>
    <property type="match status" value="1"/>
</dbReference>
<proteinExistence type="predicted"/>
<feature type="compositionally biased region" description="Low complexity" evidence="1">
    <location>
        <begin position="92"/>
        <end position="105"/>
    </location>
</feature>
<sequence length="703" mass="75496">MAGTESRGSAVLDRRLSVRFSTQLDHGNSDHDLDVEAMGISDGFRPSGAGTGHDRIVSQVSASRNPPPRPSGTTNPPAPDSFALQHDGATGTEIRTNSTISSSTNPPMARSSSGSTDIPYVRSESPYQGPAQPSHPYQMYPQESQVTRTASMATTSTVPVSERSYTGPSGPTHPYGMYAQNITPEREAAESSRPTPPVAVGFPGLNNHYQRRLGPDGEEVADIIGPDGHTEQLPPYTQYPDEALARKTRPNVAVPPAPVPGAGGIGLATRNPEFASQEDLSSPQSRRSIMSDMSSHQVNTAAAVVSEKPALKNWQKAARRKVCGIVPVWVLALVALVFIMFGIILGTVLAILKPKRPPSSKHYSSRPNPESESTIYTTMTTTFDATPLTAVPTGMPPLPTGTFAVPISVPALNQASCIQDTAQSNAWACGIAFAPGPLQITVAGSTRSSNPLENNEVNLSYGNNSLNSFTYGAQAPTLSESRPLKLVTDVTDAARGPAWWFQMPYDKLVVLHENNLAPLNKRREGKSHEPSDWVRKGVAVPGDSPWFCYWNGTILEAFIYVNQTSSWGSKSSPIPSGAPSSTTGSEQSSTYSTSVPTSSNAQTDGPSSRYGPPTPPYPKVVKIEEHRMSRGPRVSAPYCVQHKINADNSATPVLNSTGQPITVYLNETESTNFGRRYVDLNEKRADLSERDFANKCGCVWLYS</sequence>
<evidence type="ECO:0000256" key="1">
    <source>
        <dbReference type="SAM" id="MobiDB-lite"/>
    </source>
</evidence>
<dbReference type="EMBL" id="NPIC01000001">
    <property type="protein sequence ID" value="RDL42007.1"/>
    <property type="molecule type" value="Genomic_DNA"/>
</dbReference>
<reference evidence="4 5" key="1">
    <citation type="journal article" date="2018" name="IMA Fungus">
        <title>IMA Genome-F 9: Draft genome sequence of Annulohypoxylon stygium, Aspergillus mulundensis, Berkeleyomyces basicola (syn. Thielaviopsis basicola), Ceratocystis smalleyi, two Cercospora beticola strains, Coleophoma cylindrospora, Fusarium fracticaudum, Phialophora cf. hyalina, and Morchella septimelata.</title>
        <authorList>
            <person name="Wingfield B.D."/>
            <person name="Bills G.F."/>
            <person name="Dong Y."/>
            <person name="Huang W."/>
            <person name="Nel W.J."/>
            <person name="Swalarsk-Parry B.S."/>
            <person name="Vaghefi N."/>
            <person name="Wilken P.M."/>
            <person name="An Z."/>
            <person name="de Beer Z.W."/>
            <person name="De Vos L."/>
            <person name="Chen L."/>
            <person name="Duong T.A."/>
            <person name="Gao Y."/>
            <person name="Hammerbacher A."/>
            <person name="Kikkert J.R."/>
            <person name="Li Y."/>
            <person name="Li H."/>
            <person name="Li K."/>
            <person name="Li Q."/>
            <person name="Liu X."/>
            <person name="Ma X."/>
            <person name="Naidoo K."/>
            <person name="Pethybridge S.J."/>
            <person name="Sun J."/>
            <person name="Steenkamp E.T."/>
            <person name="van der Nest M.A."/>
            <person name="van Wyk S."/>
            <person name="Wingfield M.J."/>
            <person name="Xiong C."/>
            <person name="Yue Q."/>
            <person name="Zhang X."/>
        </authorList>
    </citation>
    <scope>NUCLEOTIDE SEQUENCE [LARGE SCALE GENOMIC DNA]</scope>
    <source>
        <strain evidence="4 5">BP 5553</strain>
    </source>
</reference>
<dbReference type="RefSeq" id="XP_031874663.1">
    <property type="nucleotide sequence ID" value="XM_032010609.1"/>
</dbReference>
<dbReference type="STRING" id="2656787.A0A370U2J9"/>
<dbReference type="GeneID" id="43594835"/>
<comment type="caution">
    <text evidence="4">The sequence shown here is derived from an EMBL/GenBank/DDBJ whole genome shotgun (WGS) entry which is preliminary data.</text>
</comment>
<keyword evidence="2" id="KW-1133">Transmembrane helix</keyword>
<dbReference type="Proteomes" id="UP000254866">
    <property type="component" value="Unassembled WGS sequence"/>
</dbReference>